<dbReference type="AlphaFoldDB" id="I5C461"/>
<keyword evidence="3" id="KW-1185">Reference proteome</keyword>
<dbReference type="InterPro" id="IPR032879">
    <property type="entry name" value="FixG_C"/>
</dbReference>
<dbReference type="InterPro" id="IPR013783">
    <property type="entry name" value="Ig-like_fold"/>
</dbReference>
<name>I5C461_9BACT</name>
<dbReference type="STRING" id="1189621.A3SI_09098"/>
<organism evidence="2 3">
    <name type="scientific">Nitritalea halalkaliphila LW7</name>
    <dbReference type="NCBI Taxonomy" id="1189621"/>
    <lineage>
        <taxon>Bacteria</taxon>
        <taxon>Pseudomonadati</taxon>
        <taxon>Bacteroidota</taxon>
        <taxon>Cytophagia</taxon>
        <taxon>Cytophagales</taxon>
        <taxon>Cyclobacteriaceae</taxon>
        <taxon>Nitritalea</taxon>
    </lineage>
</organism>
<protein>
    <submittedName>
        <fullName evidence="2">Cytochrome c oxidase accessory protein CcoG</fullName>
    </submittedName>
</protein>
<dbReference type="Proteomes" id="UP000005551">
    <property type="component" value="Unassembled WGS sequence"/>
</dbReference>
<feature type="domain" description="FixG C-terminal immunoglobulin-like" evidence="1">
    <location>
        <begin position="15"/>
        <end position="131"/>
    </location>
</feature>
<evidence type="ECO:0000313" key="2">
    <source>
        <dbReference type="EMBL" id="EIM76613.1"/>
    </source>
</evidence>
<gene>
    <name evidence="2" type="ORF">A3SI_09098</name>
</gene>
<dbReference type="PATRIC" id="fig|1189621.3.peg.1896"/>
<proteinExistence type="predicted"/>
<evidence type="ECO:0000313" key="3">
    <source>
        <dbReference type="Proteomes" id="UP000005551"/>
    </source>
</evidence>
<dbReference type="EMBL" id="AJYA01000019">
    <property type="protein sequence ID" value="EIM76613.1"/>
    <property type="molecule type" value="Genomic_DNA"/>
</dbReference>
<reference evidence="2 3" key="1">
    <citation type="submission" date="2012-05" db="EMBL/GenBank/DDBJ databases">
        <title>Genome sequence of Nitritalea halalkaliphila LW7.</title>
        <authorList>
            <person name="Jangir P.K."/>
            <person name="Singh A."/>
            <person name="Shivaji S."/>
            <person name="Sharma R."/>
        </authorList>
    </citation>
    <scope>NUCLEOTIDE SEQUENCE [LARGE SCALE GENOMIC DNA]</scope>
    <source>
        <strain evidence="2 3">LW7</strain>
    </source>
</reference>
<dbReference type="Gene3D" id="2.60.40.10">
    <property type="entry name" value="Immunoglobulins"/>
    <property type="match status" value="1"/>
</dbReference>
<comment type="caution">
    <text evidence="2">The sequence shown here is derived from an EMBL/GenBank/DDBJ whole genome shotgun (WGS) entry which is preliminary data.</text>
</comment>
<accession>I5C461</accession>
<evidence type="ECO:0000259" key="1">
    <source>
        <dbReference type="Pfam" id="PF11614"/>
    </source>
</evidence>
<dbReference type="Pfam" id="PF11614">
    <property type="entry name" value="FixG_C"/>
    <property type="match status" value="1"/>
</dbReference>
<sequence>MKAYTAILTLLVGIFVALLLTRTDLAATVTRFRGMTYQEREGGMVSNLYEVTFINKTFQEQAIALQPEDPTLRLEVVGDQRWVLGEQSKFEGRFFLVREQEAISRNQEDVVLLLLQNGEVIDRLKTSFVGPVKRTEP</sequence>